<dbReference type="SUPFAM" id="SSF52096">
    <property type="entry name" value="ClpP/crotonase"/>
    <property type="match status" value="1"/>
</dbReference>
<reference evidence="7" key="2">
    <citation type="submission" date="2024-07" db="EMBL/GenBank/DDBJ databases">
        <authorList>
            <person name="Foxall R."/>
        </authorList>
    </citation>
    <scope>NUCLEOTIDE SEQUENCE</scope>
</reference>
<comment type="similarity">
    <text evidence="1">Belongs to the peptidase S49 family.</text>
</comment>
<protein>
    <submittedName>
        <fullName evidence="7">Capsid assembly protein</fullName>
    </submittedName>
</protein>
<feature type="region of interest" description="Disordered" evidence="5">
    <location>
        <begin position="414"/>
        <end position="448"/>
    </location>
</feature>
<evidence type="ECO:0000256" key="4">
    <source>
        <dbReference type="ARBA" id="ARBA00022825"/>
    </source>
</evidence>
<gene>
    <name evidence="7" type="ORF">H905_00057</name>
</gene>
<keyword evidence="2" id="KW-0645">Protease</keyword>
<dbReference type="EMBL" id="PP986400">
    <property type="protein sequence ID" value="XDJ03475.1"/>
    <property type="molecule type" value="Genomic_DNA"/>
</dbReference>
<dbReference type="InterPro" id="IPR033855">
    <property type="entry name" value="Protein_C"/>
</dbReference>
<dbReference type="GO" id="GO:0008236">
    <property type="term" value="F:serine-type peptidase activity"/>
    <property type="evidence" value="ECO:0007669"/>
    <property type="project" value="UniProtKB-KW"/>
</dbReference>
<evidence type="ECO:0000256" key="5">
    <source>
        <dbReference type="SAM" id="MobiDB-lite"/>
    </source>
</evidence>
<dbReference type="InterPro" id="IPR029045">
    <property type="entry name" value="ClpP/crotonase-like_dom_sf"/>
</dbReference>
<feature type="compositionally biased region" description="Basic and acidic residues" evidence="5">
    <location>
        <begin position="414"/>
        <end position="434"/>
    </location>
</feature>
<reference evidence="7" key="1">
    <citation type="journal article" date="2024" name="Genome Announc.">
        <title>Genome sequence of H905.</title>
        <authorList>
            <person name="Whistler C."/>
            <person name="Calawa J."/>
        </authorList>
    </citation>
    <scope>NUCLEOTIDE SEQUENCE</scope>
</reference>
<dbReference type="CDD" id="cd07022">
    <property type="entry name" value="S49_Sppa_36K_type"/>
    <property type="match status" value="1"/>
</dbReference>
<sequence length="448" mass="47750">MKNKFALNYLMSQPWALDQHLLSLMGGIANREVNSITLDDLIPQALAGKAGKALTRGMEKREGGVAIIHVEGVISRYANLFTNICGATTTQLLAKDFNQALADTSIKSIILNCDSPGGEANGIHELAEMIYQARGKKRIIAYVGGKACSACYWIASACDQVVMDATACVGSIGTVLQMRVRKPQPDDEFETLEFVSNQSPNKRLDPQSKEGKDSLQNHLDELADVFIDCTARNMGVTRDTVINDFGGGGVLIGKTAVDKGMAHRLGSLEGVIAELKTGKTQTMSDPNTPNPDASDESNPVTFVLPSAEDINAIDLMTALTEQRPDVIAAMKNPMEEMALTHASCVVSACNDAGVPALAASLLKEGVTKASADNMISMAGDLKDTLSAAGMSGSFDVLIAHLDQPVKMVGKAIHEAKAESDESSDQTRHIPDKVKKNSSLNAKAIYANR</sequence>
<dbReference type="GO" id="GO:0006508">
    <property type="term" value="P:proteolysis"/>
    <property type="evidence" value="ECO:0007669"/>
    <property type="project" value="UniProtKB-KW"/>
</dbReference>
<evidence type="ECO:0000256" key="2">
    <source>
        <dbReference type="ARBA" id="ARBA00022670"/>
    </source>
</evidence>
<evidence type="ECO:0000256" key="1">
    <source>
        <dbReference type="ARBA" id="ARBA00008683"/>
    </source>
</evidence>
<dbReference type="Gene3D" id="3.90.226.10">
    <property type="entry name" value="2-enoyl-CoA Hydratase, Chain A, domain 1"/>
    <property type="match status" value="1"/>
</dbReference>
<dbReference type="PANTHER" id="PTHR33209">
    <property type="entry name" value="PROTEASE 4"/>
    <property type="match status" value="1"/>
</dbReference>
<dbReference type="InterPro" id="IPR002142">
    <property type="entry name" value="Peptidase_S49"/>
</dbReference>
<name>A0AB39C9Z5_9VIRU</name>
<feature type="domain" description="Peptidase S49" evidence="6">
    <location>
        <begin position="135"/>
        <end position="279"/>
    </location>
</feature>
<keyword evidence="3" id="KW-0378">Hydrolase</keyword>
<keyword evidence="4" id="KW-0720">Serine protease</keyword>
<dbReference type="Pfam" id="PF01343">
    <property type="entry name" value="Peptidase_S49"/>
    <property type="match status" value="1"/>
</dbReference>
<proteinExistence type="inferred from homology"/>
<evidence type="ECO:0000313" key="7">
    <source>
        <dbReference type="EMBL" id="XDJ03475.1"/>
    </source>
</evidence>
<evidence type="ECO:0000256" key="3">
    <source>
        <dbReference type="ARBA" id="ARBA00022801"/>
    </source>
</evidence>
<accession>A0AB39C9Z5</accession>
<dbReference type="PANTHER" id="PTHR33209:SF1">
    <property type="entry name" value="PEPTIDASE S49 DOMAIN-CONTAINING PROTEIN"/>
    <property type="match status" value="1"/>
</dbReference>
<evidence type="ECO:0000259" key="6">
    <source>
        <dbReference type="Pfam" id="PF01343"/>
    </source>
</evidence>
<organism evidence="7">
    <name type="scientific">Aliivibrio phage vB_Alvi_H905</name>
    <dbReference type="NCBI Taxonomy" id="3234039"/>
    <lineage>
        <taxon>Viruses</taxon>
    </lineage>
</organism>